<dbReference type="Proteomes" id="UP000295758">
    <property type="component" value="Unassembled WGS sequence"/>
</dbReference>
<evidence type="ECO:0000313" key="5">
    <source>
        <dbReference type="EMBL" id="TDS32414.1"/>
    </source>
</evidence>
<dbReference type="AlphaFoldDB" id="A0A1G6K9V1"/>
<dbReference type="EMBL" id="FMYT01000004">
    <property type="protein sequence ID" value="SDC27648.1"/>
    <property type="molecule type" value="Genomic_DNA"/>
</dbReference>
<proteinExistence type="predicted"/>
<organism evidence="1 10">
    <name type="scientific">Halanaerobium congolense</name>
    <dbReference type="NCBI Taxonomy" id="54121"/>
    <lineage>
        <taxon>Bacteria</taxon>
        <taxon>Bacillati</taxon>
        <taxon>Bacillota</taxon>
        <taxon>Clostridia</taxon>
        <taxon>Halanaerobiales</taxon>
        <taxon>Halanaerobiaceae</taxon>
        <taxon>Halanaerobium</taxon>
    </lineage>
</organism>
<reference evidence="6 8" key="2">
    <citation type="submission" date="2016-10" db="EMBL/GenBank/DDBJ databases">
        <authorList>
            <person name="Varghese N."/>
            <person name="Submissions S."/>
        </authorList>
    </citation>
    <scope>NUCLEOTIDE SEQUENCE [LARGE SCALE GENOMIC DNA]</scope>
    <source>
        <strain evidence="1 10">WG10</strain>
        <strain evidence="2 8">WG2</strain>
        <strain evidence="4 6">WG5</strain>
    </source>
</reference>
<reference evidence="3 7" key="1">
    <citation type="submission" date="2016-10" db="EMBL/GenBank/DDBJ databases">
        <authorList>
            <person name="de Groot N.N."/>
        </authorList>
    </citation>
    <scope>NUCLEOTIDE SEQUENCE [LARGE SCALE GENOMIC DNA]</scope>
    <source>
        <strain evidence="3 7">WG7</strain>
    </source>
</reference>
<evidence type="ECO:0000313" key="10">
    <source>
        <dbReference type="Proteomes" id="UP000324896"/>
    </source>
</evidence>
<dbReference type="Proteomes" id="UP000324896">
    <property type="component" value="Unassembled WGS sequence"/>
</dbReference>
<dbReference type="Proteomes" id="UP000199519">
    <property type="component" value="Unassembled WGS sequence"/>
</dbReference>
<dbReference type="Proteomes" id="UP000198612">
    <property type="component" value="Unassembled WGS sequence"/>
</dbReference>
<name>A0A1G6K9V1_9FIRM</name>
<evidence type="ECO:0008006" key="11">
    <source>
        <dbReference type="Google" id="ProtNLM"/>
    </source>
</evidence>
<dbReference type="EMBL" id="SOAA01000007">
    <property type="protein sequence ID" value="TDS32414.1"/>
    <property type="molecule type" value="Genomic_DNA"/>
</dbReference>
<dbReference type="EMBL" id="FNBJ01000026">
    <property type="protein sequence ID" value="SDF82800.1"/>
    <property type="molecule type" value="Genomic_DNA"/>
</dbReference>
<dbReference type="EMBL" id="FNEH01000012">
    <property type="protein sequence ID" value="SDI71102.1"/>
    <property type="molecule type" value="Genomic_DNA"/>
</dbReference>
<evidence type="ECO:0000313" key="2">
    <source>
        <dbReference type="EMBL" id="SDF82800.1"/>
    </source>
</evidence>
<accession>A0A1G6K9V1</accession>
<evidence type="ECO:0000313" key="9">
    <source>
        <dbReference type="Proteomes" id="UP000295758"/>
    </source>
</evidence>
<reference evidence="5 9" key="3">
    <citation type="submission" date="2019-03" db="EMBL/GenBank/DDBJ databases">
        <title>Deep subsurface shale carbon reservoir microbial communities from Ohio and West Virginia, USA.</title>
        <authorList>
            <person name="Wrighton K."/>
        </authorList>
    </citation>
    <scope>NUCLEOTIDE SEQUENCE [LARGE SCALE GENOMIC DNA]</scope>
    <source>
        <strain evidence="5 9">UTICA-S4D12</strain>
    </source>
</reference>
<dbReference type="OrthoDB" id="244835at2"/>
<sequence>MEIQIPADNDGFILLQCSLCGEFFKLTVDDIESDDLIEIWCPTCGLKSEDYLTEDVIELALKKVENASMDMLFKEMKKWERKFNGNGMEFKAGKKPKKKKEDPIISVIQALEIKKYECCKREAKIKPILKLIGSYCPFCGVNYYGNK</sequence>
<dbReference type="Proteomes" id="UP000198945">
    <property type="component" value="Unassembled WGS sequence"/>
</dbReference>
<evidence type="ECO:0000313" key="8">
    <source>
        <dbReference type="Proteomes" id="UP000199519"/>
    </source>
</evidence>
<protein>
    <recommendedName>
        <fullName evidence="11">TFIIB-type zinc ribbon-containing protein</fullName>
    </recommendedName>
</protein>
<dbReference type="STRING" id="54121.SAMN04515653_11116"/>
<evidence type="ECO:0000313" key="6">
    <source>
        <dbReference type="Proteomes" id="UP000198612"/>
    </source>
</evidence>
<dbReference type="RefSeq" id="WP_073158262.1">
    <property type="nucleotide sequence ID" value="NZ_FNBJ01000026.1"/>
</dbReference>
<dbReference type="EMBL" id="FOHG01000026">
    <property type="protein sequence ID" value="SET10823.1"/>
    <property type="molecule type" value="Genomic_DNA"/>
</dbReference>
<evidence type="ECO:0000313" key="1">
    <source>
        <dbReference type="EMBL" id="SDC27648.1"/>
    </source>
</evidence>
<gene>
    <name evidence="5" type="ORF">BY453_10791</name>
    <name evidence="1" type="ORF">SAMN04488597_10435</name>
    <name evidence="2" type="ORF">SAMN04488598_12620</name>
    <name evidence="4" type="ORF">SAMN04515652_12620</name>
    <name evidence="3" type="ORF">SAMN04515654_11263</name>
</gene>
<evidence type="ECO:0000313" key="4">
    <source>
        <dbReference type="EMBL" id="SET10823.1"/>
    </source>
</evidence>
<keyword evidence="8" id="KW-1185">Reference proteome</keyword>
<evidence type="ECO:0000313" key="7">
    <source>
        <dbReference type="Proteomes" id="UP000198945"/>
    </source>
</evidence>
<evidence type="ECO:0000313" key="3">
    <source>
        <dbReference type="EMBL" id="SDI71102.1"/>
    </source>
</evidence>